<protein>
    <submittedName>
        <fullName evidence="1">Uncharacterized protein</fullName>
    </submittedName>
</protein>
<sequence>MTQSEESVTLMTFYRFPHRGSRFFANMHNDAFCPVSSVTAALC</sequence>
<name>C9LQG1_9FIRM</name>
<dbReference type="AlphaFoldDB" id="C9LQG1"/>
<evidence type="ECO:0000313" key="2">
    <source>
        <dbReference type="Proteomes" id="UP000004736"/>
    </source>
</evidence>
<reference evidence="1" key="1">
    <citation type="submission" date="2009-09" db="EMBL/GenBank/DDBJ databases">
        <authorList>
            <person name="Weinstock G."/>
            <person name="Sodergren E."/>
            <person name="Clifton S."/>
            <person name="Fulton L."/>
            <person name="Fulton B."/>
            <person name="Courtney L."/>
            <person name="Fronick C."/>
            <person name="Harrison M."/>
            <person name="Strong C."/>
            <person name="Farmer C."/>
            <person name="Delahaunty K."/>
            <person name="Markovic C."/>
            <person name="Hall O."/>
            <person name="Minx P."/>
            <person name="Tomlinson C."/>
            <person name="Mitreva M."/>
            <person name="Nelson J."/>
            <person name="Hou S."/>
            <person name="Wollam A."/>
            <person name="Pepin K.H."/>
            <person name="Johnson M."/>
            <person name="Bhonagiri V."/>
            <person name="Nash W.E."/>
            <person name="Warren W."/>
            <person name="Chinwalla A."/>
            <person name="Mardis E.R."/>
            <person name="Wilson R.K."/>
        </authorList>
    </citation>
    <scope>NUCLEOTIDE SEQUENCE [LARGE SCALE GENOMIC DNA]</scope>
    <source>
        <strain evidence="1">DSM 15470</strain>
    </source>
</reference>
<keyword evidence="2" id="KW-1185">Reference proteome</keyword>
<organism evidence="1 2">
    <name type="scientific">Dialister invisus DSM 15470</name>
    <dbReference type="NCBI Taxonomy" id="592028"/>
    <lineage>
        <taxon>Bacteria</taxon>
        <taxon>Bacillati</taxon>
        <taxon>Bacillota</taxon>
        <taxon>Negativicutes</taxon>
        <taxon>Veillonellales</taxon>
        <taxon>Veillonellaceae</taxon>
        <taxon>Dialister</taxon>
    </lineage>
</organism>
<dbReference type="Proteomes" id="UP000004736">
    <property type="component" value="Unassembled WGS sequence"/>
</dbReference>
<dbReference type="RefSeq" id="WP_007070728.1">
    <property type="nucleotide sequence ID" value="NZ_GG698602.1"/>
</dbReference>
<dbReference type="HOGENOM" id="CLU_3232757_0_0_9"/>
<accession>C9LQG1</accession>
<proteinExistence type="predicted"/>
<dbReference type="GeneID" id="79513913"/>
<gene>
    <name evidence="1" type="ORF">GCWU000321_01793</name>
</gene>
<comment type="caution">
    <text evidence="1">The sequence shown here is derived from an EMBL/GenBank/DDBJ whole genome shotgun (WGS) entry which is preliminary data.</text>
</comment>
<dbReference type="EMBL" id="ACIM02000001">
    <property type="protein sequence ID" value="EEW97797.1"/>
    <property type="molecule type" value="Genomic_DNA"/>
</dbReference>
<evidence type="ECO:0000313" key="1">
    <source>
        <dbReference type="EMBL" id="EEW97797.1"/>
    </source>
</evidence>